<feature type="region of interest" description="Disordered" evidence="1">
    <location>
        <begin position="1"/>
        <end position="20"/>
    </location>
</feature>
<evidence type="ECO:0000313" key="2">
    <source>
        <dbReference type="EMBL" id="GAX49508.1"/>
    </source>
</evidence>
<accession>A0A250V5Q2</accession>
<proteinExistence type="predicted"/>
<name>A0A250V5Q2_STROL</name>
<protein>
    <submittedName>
        <fullName evidence="2">Uncharacterized protein</fullName>
    </submittedName>
</protein>
<dbReference type="Proteomes" id="UP000217446">
    <property type="component" value="Unassembled WGS sequence"/>
</dbReference>
<dbReference type="AlphaFoldDB" id="A0A250V5Q2"/>
<comment type="caution">
    <text evidence="2">The sequence shown here is derived from an EMBL/GenBank/DDBJ whole genome shotgun (WGS) entry which is preliminary data.</text>
</comment>
<organism evidence="2 3">
    <name type="scientific">Streptomyces olivochromogenes</name>
    <dbReference type="NCBI Taxonomy" id="1963"/>
    <lineage>
        <taxon>Bacteria</taxon>
        <taxon>Bacillati</taxon>
        <taxon>Actinomycetota</taxon>
        <taxon>Actinomycetes</taxon>
        <taxon>Kitasatosporales</taxon>
        <taxon>Streptomycetaceae</taxon>
        <taxon>Streptomyces</taxon>
    </lineage>
</organism>
<gene>
    <name evidence="2" type="ORF">SO3561_00997</name>
</gene>
<sequence>MMGHRKHVGGAEQDLDQRKIPQGMADRSPSLAVHEVHQLTAASRPVPTAWDAAGTIALTAAHTAAQARQPLLAQD</sequence>
<evidence type="ECO:0000256" key="1">
    <source>
        <dbReference type="SAM" id="MobiDB-lite"/>
    </source>
</evidence>
<reference evidence="3" key="1">
    <citation type="submission" date="2017-05" db="EMBL/GenBank/DDBJ databases">
        <title>Streptomyces olivochromogenes NBRC 3561 whole genome shotgun sequence.</title>
        <authorList>
            <person name="Dohra H."/>
            <person name="Kodani S."/>
        </authorList>
    </citation>
    <scope>NUCLEOTIDE SEQUENCE [LARGE SCALE GENOMIC DNA]</scope>
    <source>
        <strain evidence="3">NBRC 3561</strain>
    </source>
</reference>
<evidence type="ECO:0000313" key="3">
    <source>
        <dbReference type="Proteomes" id="UP000217446"/>
    </source>
</evidence>
<dbReference type="EMBL" id="BDQI01000001">
    <property type="protein sequence ID" value="GAX49508.1"/>
    <property type="molecule type" value="Genomic_DNA"/>
</dbReference>
<keyword evidence="3" id="KW-1185">Reference proteome</keyword>